<dbReference type="GO" id="GO:0008270">
    <property type="term" value="F:zinc ion binding"/>
    <property type="evidence" value="ECO:0007669"/>
    <property type="project" value="UniProtKB-KW"/>
</dbReference>
<name>A0A8S4NLE5_OWEFU</name>
<dbReference type="PROSITE" id="PS50157">
    <property type="entry name" value="ZINC_FINGER_C2H2_2"/>
    <property type="match status" value="3"/>
</dbReference>
<gene>
    <name evidence="9" type="ORF">OFUS_LOCUS8847</name>
</gene>
<evidence type="ECO:0000256" key="3">
    <source>
        <dbReference type="ARBA" id="ARBA00022737"/>
    </source>
</evidence>
<dbReference type="GO" id="GO:0005634">
    <property type="term" value="C:nucleus"/>
    <property type="evidence" value="ECO:0007669"/>
    <property type="project" value="UniProtKB-SubCell"/>
</dbReference>
<evidence type="ECO:0000313" key="10">
    <source>
        <dbReference type="Proteomes" id="UP000749559"/>
    </source>
</evidence>
<dbReference type="GO" id="GO:0000978">
    <property type="term" value="F:RNA polymerase II cis-regulatory region sequence-specific DNA binding"/>
    <property type="evidence" value="ECO:0007669"/>
    <property type="project" value="TreeGrafter"/>
</dbReference>
<dbReference type="AlphaFoldDB" id="A0A8S4NLE5"/>
<dbReference type="Pfam" id="PF13912">
    <property type="entry name" value="zf-C2H2_6"/>
    <property type="match status" value="1"/>
</dbReference>
<protein>
    <recommendedName>
        <fullName evidence="8">C2H2-type domain-containing protein</fullName>
    </recommendedName>
</protein>
<dbReference type="PANTHER" id="PTHR23226">
    <property type="entry name" value="ZINC FINGER AND SCAN DOMAIN-CONTAINING"/>
    <property type="match status" value="1"/>
</dbReference>
<dbReference type="FunFam" id="3.30.160.60:FF:000624">
    <property type="entry name" value="zinc finger protein 697"/>
    <property type="match status" value="1"/>
</dbReference>
<dbReference type="EMBL" id="CAIIXF020000004">
    <property type="protein sequence ID" value="CAH1782390.1"/>
    <property type="molecule type" value="Genomic_DNA"/>
</dbReference>
<evidence type="ECO:0000313" key="9">
    <source>
        <dbReference type="EMBL" id="CAH1782390.1"/>
    </source>
</evidence>
<evidence type="ECO:0000259" key="8">
    <source>
        <dbReference type="PROSITE" id="PS50157"/>
    </source>
</evidence>
<feature type="domain" description="C2H2-type" evidence="8">
    <location>
        <begin position="94"/>
        <end position="121"/>
    </location>
</feature>
<evidence type="ECO:0000256" key="1">
    <source>
        <dbReference type="ARBA" id="ARBA00004123"/>
    </source>
</evidence>
<keyword evidence="6" id="KW-0539">Nucleus</keyword>
<dbReference type="SMART" id="SM00355">
    <property type="entry name" value="ZnF_C2H2"/>
    <property type="match status" value="3"/>
</dbReference>
<dbReference type="InterPro" id="IPR036236">
    <property type="entry name" value="Znf_C2H2_sf"/>
</dbReference>
<feature type="domain" description="C2H2-type" evidence="8">
    <location>
        <begin position="38"/>
        <end position="65"/>
    </location>
</feature>
<dbReference type="PANTHER" id="PTHR23226:SF416">
    <property type="entry name" value="FI01424P"/>
    <property type="match status" value="1"/>
</dbReference>
<proteinExistence type="predicted"/>
<dbReference type="OrthoDB" id="3437960at2759"/>
<dbReference type="FunFam" id="3.30.160.60:FF:000446">
    <property type="entry name" value="Zinc finger protein"/>
    <property type="match status" value="1"/>
</dbReference>
<evidence type="ECO:0000256" key="5">
    <source>
        <dbReference type="ARBA" id="ARBA00022833"/>
    </source>
</evidence>
<keyword evidence="2" id="KW-0479">Metal-binding</keyword>
<dbReference type="SUPFAM" id="SSF57667">
    <property type="entry name" value="beta-beta-alpha zinc fingers"/>
    <property type="match status" value="2"/>
</dbReference>
<dbReference type="GO" id="GO:0000981">
    <property type="term" value="F:DNA-binding transcription factor activity, RNA polymerase II-specific"/>
    <property type="evidence" value="ECO:0007669"/>
    <property type="project" value="TreeGrafter"/>
</dbReference>
<reference evidence="9" key="1">
    <citation type="submission" date="2022-03" db="EMBL/GenBank/DDBJ databases">
        <authorList>
            <person name="Martin C."/>
        </authorList>
    </citation>
    <scope>NUCLEOTIDE SEQUENCE</scope>
</reference>
<evidence type="ECO:0000256" key="6">
    <source>
        <dbReference type="ARBA" id="ARBA00023242"/>
    </source>
</evidence>
<feature type="domain" description="C2H2-type" evidence="8">
    <location>
        <begin position="66"/>
        <end position="93"/>
    </location>
</feature>
<evidence type="ECO:0000256" key="2">
    <source>
        <dbReference type="ARBA" id="ARBA00022723"/>
    </source>
</evidence>
<dbReference type="Gene3D" id="3.30.160.60">
    <property type="entry name" value="Classic Zinc Finger"/>
    <property type="match status" value="3"/>
</dbReference>
<dbReference type="InterPro" id="IPR013087">
    <property type="entry name" value="Znf_C2H2_type"/>
</dbReference>
<comment type="subcellular location">
    <subcellularLocation>
        <location evidence="1">Nucleus</location>
    </subcellularLocation>
</comment>
<keyword evidence="4 7" id="KW-0863">Zinc-finger</keyword>
<dbReference type="Proteomes" id="UP000749559">
    <property type="component" value="Unassembled WGS sequence"/>
</dbReference>
<dbReference type="PROSITE" id="PS00028">
    <property type="entry name" value="ZINC_FINGER_C2H2_1"/>
    <property type="match status" value="3"/>
</dbReference>
<sequence length="209" mass="24625">MYYSMFDSIKKRIKIKKIKKSVIFILGHLTKSTGERNFKCDVCLKTFNRKCRLETHSKIHTGERNFKCNICLKTFNNKYYLVTHSKIHTGENNFKCVVCSKTFIRKSQLREHGVAHTGEKIFKCDIWLKVGFQWLLQSQIAHPKSCSRVSSRWTRIIIIYTSESNSPIHCYPGWLRGIMLGFQAGFGFEFRRDNFIFIILEPLCIFDTF</sequence>
<evidence type="ECO:0000256" key="4">
    <source>
        <dbReference type="ARBA" id="ARBA00022771"/>
    </source>
</evidence>
<keyword evidence="10" id="KW-1185">Reference proteome</keyword>
<comment type="caution">
    <text evidence="9">The sequence shown here is derived from an EMBL/GenBank/DDBJ whole genome shotgun (WGS) entry which is preliminary data.</text>
</comment>
<dbReference type="FunFam" id="3.30.160.60:FF:000870">
    <property type="entry name" value="zinc finger protein 197 isoform X1"/>
    <property type="match status" value="1"/>
</dbReference>
<evidence type="ECO:0000256" key="7">
    <source>
        <dbReference type="PROSITE-ProRule" id="PRU00042"/>
    </source>
</evidence>
<keyword evidence="5" id="KW-0862">Zinc</keyword>
<dbReference type="Pfam" id="PF00096">
    <property type="entry name" value="zf-C2H2"/>
    <property type="match status" value="2"/>
</dbReference>
<organism evidence="9 10">
    <name type="scientific">Owenia fusiformis</name>
    <name type="common">Polychaete worm</name>
    <dbReference type="NCBI Taxonomy" id="6347"/>
    <lineage>
        <taxon>Eukaryota</taxon>
        <taxon>Metazoa</taxon>
        <taxon>Spiralia</taxon>
        <taxon>Lophotrochozoa</taxon>
        <taxon>Annelida</taxon>
        <taxon>Polychaeta</taxon>
        <taxon>Sedentaria</taxon>
        <taxon>Canalipalpata</taxon>
        <taxon>Sabellida</taxon>
        <taxon>Oweniida</taxon>
        <taxon>Oweniidae</taxon>
        <taxon>Owenia</taxon>
    </lineage>
</organism>
<keyword evidence="3" id="KW-0677">Repeat</keyword>
<accession>A0A8S4NLE5</accession>